<dbReference type="GeneID" id="123075609"/>
<dbReference type="InterPro" id="IPR036047">
    <property type="entry name" value="F-box-like_dom_sf"/>
</dbReference>
<evidence type="ECO:0000313" key="2">
    <source>
        <dbReference type="EnsemblPlants" id="TraesCS3D02G479600.1"/>
    </source>
</evidence>
<evidence type="ECO:0008006" key="4">
    <source>
        <dbReference type="Google" id="ProtNLM"/>
    </source>
</evidence>
<proteinExistence type="predicted"/>
<dbReference type="EnsemblPlants" id="TraesCS3D02G479600.1">
    <property type="protein sequence ID" value="TraesCS3D02G479600.1"/>
    <property type="gene ID" value="TraesCS3D02G479600"/>
</dbReference>
<dbReference type="SUPFAM" id="SSF81383">
    <property type="entry name" value="F-box domain"/>
    <property type="match status" value="1"/>
</dbReference>
<dbReference type="AlphaFoldDB" id="A0A3B6H1C6"/>
<name>A0A3B6H1C6_WHEAT</name>
<reference evidence="2" key="1">
    <citation type="submission" date="2018-08" db="EMBL/GenBank/DDBJ databases">
        <authorList>
            <person name="Rossello M."/>
        </authorList>
    </citation>
    <scope>NUCLEOTIDE SEQUENCE [LARGE SCALE GENOMIC DNA]</scope>
    <source>
        <strain evidence="2">cv. Chinese Spring</strain>
    </source>
</reference>
<dbReference type="Gramene" id="TraesCS3D03G1060300.1">
    <property type="protein sequence ID" value="TraesCS3D03G1060300.1.CDS"/>
    <property type="gene ID" value="TraesCS3D03G1060300"/>
</dbReference>
<dbReference type="OrthoDB" id="641320at2759"/>
<dbReference type="Gramene" id="TraesPARA_EIv1.0_1165070.1">
    <property type="protein sequence ID" value="TraesPARA_EIv1.0_1165070.1.CDS"/>
    <property type="gene ID" value="TraesPARA_EIv1.0_1165070"/>
</dbReference>
<feature type="region of interest" description="Disordered" evidence="1">
    <location>
        <begin position="479"/>
        <end position="500"/>
    </location>
</feature>
<dbReference type="Gramene" id="TraesROB_scaffold_084865_01G000100.1">
    <property type="protein sequence ID" value="TraesROB_scaffold_084865_01G000100.1"/>
    <property type="gene ID" value="TraesROB_scaffold_084865_01G000100"/>
</dbReference>
<dbReference type="PANTHER" id="PTHR34591">
    <property type="entry name" value="OS03G0653100 PROTEIN-RELATED"/>
    <property type="match status" value="1"/>
</dbReference>
<organism evidence="2">
    <name type="scientific">Triticum aestivum</name>
    <name type="common">Wheat</name>
    <dbReference type="NCBI Taxonomy" id="4565"/>
    <lineage>
        <taxon>Eukaryota</taxon>
        <taxon>Viridiplantae</taxon>
        <taxon>Streptophyta</taxon>
        <taxon>Embryophyta</taxon>
        <taxon>Tracheophyta</taxon>
        <taxon>Spermatophyta</taxon>
        <taxon>Magnoliopsida</taxon>
        <taxon>Liliopsida</taxon>
        <taxon>Poales</taxon>
        <taxon>Poaceae</taxon>
        <taxon>BOP clade</taxon>
        <taxon>Pooideae</taxon>
        <taxon>Triticodae</taxon>
        <taxon>Triticeae</taxon>
        <taxon>Triticinae</taxon>
        <taxon>Triticum</taxon>
    </lineage>
</organism>
<dbReference type="PANTHER" id="PTHR34591:SF39">
    <property type="entry name" value="F-BOX DOMAIN-CONTAINING PROTEIN"/>
    <property type="match status" value="1"/>
</dbReference>
<dbReference type="Gramene" id="TraesRN3D0101108800.1">
    <property type="protein sequence ID" value="TraesRN3D0101108800.1"/>
    <property type="gene ID" value="TraesRN3D0101108800"/>
</dbReference>
<sequence>MDHTEALPDDVLAAILSRPTRRDLAACRRVRRVWLAIVDGQRLLPRNHHLPDSVEGIFTNYCSYDRPHFLGRPSTRHPGVDYGNLHFLPGYAEDNNKILDHCNGLLLYGDGYNLSNCGGMRVFCVVNPATRRWERLLGTPDEESSTAYLTFDPTVSPHYTVFLIQPKDLGLFNVRDCESAEVLPEQLIEENFTISWSSRSTSMDMEAPPHSTEWPPPELVLDVFSSSTGQWQRRSFAREGGAMTRAVNLRGRVWFMYMFLVSTCRWRYGVYCHGALHVLLYGGAFVTRFSLPSGKYKVIRTPIDANEGKVRRHYLGRLEEDVYFAKIHDQIRIWTLSESSGQVDWVFKNSIDLANISSLSPKGICKPWILDNNHVLDKYGNNKSLAGQCFDWSWDDDNILNTNERGHLRGNFLIGFHPCKETAFFLVGYYDVVAYHLNTSKVQYIGYLRPNSDCPTLGIDESFLYTPCMIGDIPLSAYSNKNEEEADDEYEYEYEDDDED</sequence>
<protein>
    <recommendedName>
        <fullName evidence="4">F-box domain-containing protein</fullName>
    </recommendedName>
</protein>
<dbReference type="Gramene" id="TraesWEE_scaffold_025957_01G000100.1">
    <property type="protein sequence ID" value="TraesWEE_scaffold_025957_01G000100.1"/>
    <property type="gene ID" value="TraesWEE_scaffold_025957_01G000100"/>
</dbReference>
<evidence type="ECO:0000256" key="1">
    <source>
        <dbReference type="SAM" id="MobiDB-lite"/>
    </source>
</evidence>
<dbReference type="Gramene" id="TraesCLE_scaffold_035481_01G000200.1">
    <property type="protein sequence ID" value="TraesCLE_scaffold_035481_01G000200.1"/>
    <property type="gene ID" value="TraesCLE_scaffold_035481_01G000200"/>
</dbReference>
<dbReference type="OMA" id="CKETAFF"/>
<accession>A0A3B6H1C6</accession>
<feature type="compositionally biased region" description="Acidic residues" evidence="1">
    <location>
        <begin position="484"/>
        <end position="500"/>
    </location>
</feature>
<dbReference type="Proteomes" id="UP000019116">
    <property type="component" value="Chromosome 3D"/>
</dbReference>
<reference evidence="2" key="2">
    <citation type="submission" date="2018-10" db="UniProtKB">
        <authorList>
            <consortium name="EnsemblPlants"/>
        </authorList>
    </citation>
    <scope>IDENTIFICATION</scope>
</reference>
<dbReference type="Gramene" id="TraesCAD_scaffold_018544_01G000200.1">
    <property type="protein sequence ID" value="TraesCAD_scaffold_018544_01G000200.1"/>
    <property type="gene ID" value="TraesCAD_scaffold_018544_01G000200"/>
</dbReference>
<gene>
    <name evidence="2" type="primary">LOC123075609</name>
</gene>
<dbReference type="Gramene" id="TraesCS3D02G479600.1">
    <property type="protein sequence ID" value="TraesCS3D02G479600.1"/>
    <property type="gene ID" value="TraesCS3D02G479600"/>
</dbReference>
<keyword evidence="3" id="KW-1185">Reference proteome</keyword>
<dbReference type="RefSeq" id="XP_044354106.1">
    <property type="nucleotide sequence ID" value="XM_044498171.1"/>
</dbReference>
<evidence type="ECO:0000313" key="3">
    <source>
        <dbReference type="Proteomes" id="UP000019116"/>
    </source>
</evidence>